<protein>
    <recommendedName>
        <fullName evidence="3">AlpA family phage regulatory protein</fullName>
    </recommendedName>
</protein>
<proteinExistence type="predicted"/>
<gene>
    <name evidence="1" type="ORF">B0187_04770</name>
</gene>
<evidence type="ECO:0000313" key="1">
    <source>
        <dbReference type="EMBL" id="OOR99456.1"/>
    </source>
</evidence>
<dbReference type="Proteomes" id="UP000190867">
    <property type="component" value="Unassembled WGS sequence"/>
</dbReference>
<dbReference type="InterPro" id="IPR010260">
    <property type="entry name" value="AlpA"/>
</dbReference>
<sequence length="51" mass="6159">MIMIGYKRTKLNSLMREDSTFPKPIRLSKTHLRWNLDEINQWIKAKEAERA</sequence>
<dbReference type="EMBL" id="MUYA01000006">
    <property type="protein sequence ID" value="OOR99456.1"/>
    <property type="molecule type" value="Genomic_DNA"/>
</dbReference>
<reference evidence="1 2" key="1">
    <citation type="submission" date="2017-02" db="EMBL/GenBank/DDBJ databases">
        <title>Draft genome sequence of Haemophilus paracuniculus CCUG 43573 type strain.</title>
        <authorList>
            <person name="Engstrom-Jakobsson H."/>
            <person name="Salva-Serra F."/>
            <person name="Thorell K."/>
            <person name="Gonzales-Siles L."/>
            <person name="Karlsson R."/>
            <person name="Boulund F."/>
            <person name="Engstrand L."/>
            <person name="Kristiansson E."/>
            <person name="Moore E."/>
        </authorList>
    </citation>
    <scope>NUCLEOTIDE SEQUENCE [LARGE SCALE GENOMIC DNA]</scope>
    <source>
        <strain evidence="1 2">CCUG 43573</strain>
    </source>
</reference>
<dbReference type="Gene3D" id="1.10.238.160">
    <property type="match status" value="1"/>
</dbReference>
<evidence type="ECO:0008006" key="3">
    <source>
        <dbReference type="Google" id="ProtNLM"/>
    </source>
</evidence>
<dbReference type="OrthoDB" id="8455288at2"/>
<accession>A0A1T0ASP1</accession>
<organism evidence="1 2">
    <name type="scientific">Haemophilus paracuniculus</name>
    <dbReference type="NCBI Taxonomy" id="734"/>
    <lineage>
        <taxon>Bacteria</taxon>
        <taxon>Pseudomonadati</taxon>
        <taxon>Pseudomonadota</taxon>
        <taxon>Gammaproteobacteria</taxon>
        <taxon>Pasteurellales</taxon>
        <taxon>Pasteurellaceae</taxon>
        <taxon>Haemophilus</taxon>
    </lineage>
</organism>
<evidence type="ECO:0000313" key="2">
    <source>
        <dbReference type="Proteomes" id="UP000190867"/>
    </source>
</evidence>
<comment type="caution">
    <text evidence="1">The sequence shown here is derived from an EMBL/GenBank/DDBJ whole genome shotgun (WGS) entry which is preliminary data.</text>
</comment>
<dbReference type="AlphaFoldDB" id="A0A1T0ASP1"/>
<dbReference type="Pfam" id="PF05930">
    <property type="entry name" value="Phage_AlpA"/>
    <property type="match status" value="1"/>
</dbReference>
<keyword evidence="2" id="KW-1185">Reference proteome</keyword>
<dbReference type="STRING" id="734.B0187_04770"/>
<name>A0A1T0ASP1_9PAST</name>